<organism evidence="10 11">
    <name type="scientific">Dissostichus mawsoni</name>
    <name type="common">Antarctic cod</name>
    <dbReference type="NCBI Taxonomy" id="36200"/>
    <lineage>
        <taxon>Eukaryota</taxon>
        <taxon>Metazoa</taxon>
        <taxon>Chordata</taxon>
        <taxon>Craniata</taxon>
        <taxon>Vertebrata</taxon>
        <taxon>Euteleostomi</taxon>
        <taxon>Actinopterygii</taxon>
        <taxon>Neopterygii</taxon>
        <taxon>Teleostei</taxon>
        <taxon>Neoteleostei</taxon>
        <taxon>Acanthomorphata</taxon>
        <taxon>Eupercaria</taxon>
        <taxon>Perciformes</taxon>
        <taxon>Notothenioidei</taxon>
        <taxon>Nototheniidae</taxon>
        <taxon>Dissostichus</taxon>
    </lineage>
</organism>
<dbReference type="PRINTS" id="PR00937">
    <property type="entry name" value="TBOX"/>
</dbReference>
<dbReference type="PANTHER" id="PTHR11267:SF190">
    <property type="entry name" value="T-BOX TRANSCRIPTION FACTOR TBX20"/>
    <property type="match status" value="1"/>
</dbReference>
<evidence type="ECO:0000256" key="3">
    <source>
        <dbReference type="ARBA" id="ARBA00023125"/>
    </source>
</evidence>
<dbReference type="InterPro" id="IPR036960">
    <property type="entry name" value="T-box_sf"/>
</dbReference>
<proteinExistence type="predicted"/>
<feature type="region of interest" description="Disordered" evidence="8">
    <location>
        <begin position="622"/>
        <end position="645"/>
    </location>
</feature>
<evidence type="ECO:0000259" key="9">
    <source>
        <dbReference type="PROSITE" id="PS50252"/>
    </source>
</evidence>
<evidence type="ECO:0000256" key="8">
    <source>
        <dbReference type="SAM" id="MobiDB-lite"/>
    </source>
</evidence>
<keyword evidence="5 7" id="KW-0539">Nucleus</keyword>
<dbReference type="GO" id="GO:0001708">
    <property type="term" value="P:cell fate specification"/>
    <property type="evidence" value="ECO:0007669"/>
    <property type="project" value="TreeGrafter"/>
</dbReference>
<evidence type="ECO:0000256" key="6">
    <source>
        <dbReference type="ARBA" id="ARBA00044102"/>
    </source>
</evidence>
<comment type="caution">
    <text evidence="7">Lacks conserved residue(s) required for the propagation of feature annotation.</text>
</comment>
<dbReference type="Gene3D" id="2.60.40.820">
    <property type="entry name" value="Transcription factor, T-box"/>
    <property type="match status" value="1"/>
</dbReference>
<dbReference type="PROSITE" id="PS50252">
    <property type="entry name" value="TBOX_3"/>
    <property type="match status" value="1"/>
</dbReference>
<comment type="subcellular location">
    <subcellularLocation>
        <location evidence="1 7">Nucleus</location>
    </subcellularLocation>
</comment>
<protein>
    <recommendedName>
        <fullName evidence="6">T-box transcription factor TBX20</fullName>
    </recommendedName>
</protein>
<dbReference type="FunFam" id="2.60.40.820:FF:000008">
    <property type="entry name" value="T-box transcription factor TBX20"/>
    <property type="match status" value="1"/>
</dbReference>
<dbReference type="InterPro" id="IPR018186">
    <property type="entry name" value="TF_T-box_CS"/>
</dbReference>
<evidence type="ECO:0000313" key="10">
    <source>
        <dbReference type="EMBL" id="KAF3839216.1"/>
    </source>
</evidence>
<dbReference type="GO" id="GO:0000978">
    <property type="term" value="F:RNA polymerase II cis-regulatory region sequence-specific DNA binding"/>
    <property type="evidence" value="ECO:0007669"/>
    <property type="project" value="InterPro"/>
</dbReference>
<dbReference type="PROSITE" id="PS01283">
    <property type="entry name" value="TBOX_1"/>
    <property type="match status" value="1"/>
</dbReference>
<dbReference type="InterPro" id="IPR001699">
    <property type="entry name" value="TF_T-box"/>
</dbReference>
<dbReference type="GO" id="GO:0045893">
    <property type="term" value="P:positive regulation of DNA-templated transcription"/>
    <property type="evidence" value="ECO:0007669"/>
    <property type="project" value="InterPro"/>
</dbReference>
<dbReference type="EMBL" id="JAAKFY010000021">
    <property type="protein sequence ID" value="KAF3839216.1"/>
    <property type="molecule type" value="Genomic_DNA"/>
</dbReference>
<name>A0A7J5XQ10_DISMA</name>
<dbReference type="InterPro" id="IPR008967">
    <property type="entry name" value="p53-like_TF_DNA-bd_sf"/>
</dbReference>
<dbReference type="PANTHER" id="PTHR11267">
    <property type="entry name" value="T-BOX PROTEIN-RELATED"/>
    <property type="match status" value="1"/>
</dbReference>
<dbReference type="Proteomes" id="UP000518266">
    <property type="component" value="Unassembled WGS sequence"/>
</dbReference>
<comment type="caution">
    <text evidence="10">The sequence shown here is derived from an EMBL/GenBank/DDBJ whole genome shotgun (WGS) entry which is preliminary data.</text>
</comment>
<keyword evidence="4" id="KW-0804">Transcription</keyword>
<dbReference type="GO" id="GO:0005634">
    <property type="term" value="C:nucleus"/>
    <property type="evidence" value="ECO:0007669"/>
    <property type="project" value="UniProtKB-SubCell"/>
</dbReference>
<evidence type="ECO:0000256" key="7">
    <source>
        <dbReference type="PROSITE-ProRule" id="PRU00201"/>
    </source>
</evidence>
<feature type="region of interest" description="Disordered" evidence="8">
    <location>
        <begin position="659"/>
        <end position="686"/>
    </location>
</feature>
<feature type="domain" description="T-box" evidence="9">
    <location>
        <begin position="417"/>
        <end position="584"/>
    </location>
</feature>
<dbReference type="AlphaFoldDB" id="A0A7J5XQ10"/>
<accession>A0A7J5XQ10</accession>
<evidence type="ECO:0000256" key="4">
    <source>
        <dbReference type="ARBA" id="ARBA00023163"/>
    </source>
</evidence>
<dbReference type="GO" id="GO:0000981">
    <property type="term" value="F:DNA-binding transcription factor activity, RNA polymerase II-specific"/>
    <property type="evidence" value="ECO:0007669"/>
    <property type="project" value="TreeGrafter"/>
</dbReference>
<dbReference type="GO" id="GO:0000785">
    <property type="term" value="C:chromatin"/>
    <property type="evidence" value="ECO:0007669"/>
    <property type="project" value="TreeGrafter"/>
</dbReference>
<keyword evidence="2" id="KW-0805">Transcription regulation</keyword>
<dbReference type="OrthoDB" id="7442607at2759"/>
<evidence type="ECO:0000313" key="11">
    <source>
        <dbReference type="Proteomes" id="UP000518266"/>
    </source>
</evidence>
<evidence type="ECO:0000256" key="5">
    <source>
        <dbReference type="ARBA" id="ARBA00023242"/>
    </source>
</evidence>
<dbReference type="CDD" id="cd20193">
    <property type="entry name" value="T-box_TBX20-like"/>
    <property type="match status" value="1"/>
</dbReference>
<dbReference type="GO" id="GO:0007507">
    <property type="term" value="P:heart development"/>
    <property type="evidence" value="ECO:0007669"/>
    <property type="project" value="UniProtKB-ARBA"/>
</dbReference>
<dbReference type="Pfam" id="PF00907">
    <property type="entry name" value="T-box"/>
    <property type="match status" value="1"/>
</dbReference>
<keyword evidence="11" id="KW-1185">Reference proteome</keyword>
<sequence>MEAFTICGGNKWRAERVLAKYAIDHREGGEEEGDAGKRLSEEGRGFPTPVHFTLSLPFVSSILFPQQKPLETQPEDSCLCVSVVLSSGVCLQLSVISDWRTGGLLRVLLAGANAGEPFNSRASAELLQDSVMDGWLKGVRGEEEEGEEGHVIPIIFPNHRCGTLEGSNGSLARSHNPLLELWSATAILMGSNTESGSHHILTSGKNSDAAGGCLGLKLPKEQRLQIRHRRTELVESEPLPPPCSRQLDSQPGSNKCFQSGEYLREKSVRKERGKTVRNFPFFLSWSEKAGGVKLFLEDFFIYFSFKGEYFGHRFITDMEYTSSPKPQLSSRANAFSIAALMSSGKPNKDKETEENTIKPLEQFVEKSSCTQQSLADLSSLEGHGDYSGSAPAVCTEPLIPTNPGVPSEEMAKISCCLETKELWDKFHDLGTEMIITKSGRRMFPTIRVSFSGVDQDSKYIVLMDIVPVDNKRYRYAYHRSSWLVAGKADPPLPARLYVHPDSPFTGEQLVKQMVSFEKVKLTNNELDQHGHKKDHTASLLNLKSEEFRTFVFTETVFTAVTAYQNQLITKLKIDSNPFAKGFRDSSRLTDMERESVENLIHKHSYARSPIRTYAGDEENMSEDGLSIHNRAPGSPPPRVSRASSTHSLCRPWAPAPCLTPSRAPSPLQPAGHAPDPRRSAGHGPSFPSFHMPRYHHYFQQGPYAAIQGLRHPSTVMTPFQPKKRTLRDSPDAAVCWTLRTFQRRRLSAFLCFIESQPYVQLLAQIEIMSVKMHCTKKKMQHLLRSLLAGGVSALIHGCSTARTERLHLEVMALCSLI</sequence>
<dbReference type="SMART" id="SM00425">
    <property type="entry name" value="TBOX"/>
    <property type="match status" value="1"/>
</dbReference>
<keyword evidence="3 7" id="KW-0238">DNA-binding</keyword>
<gene>
    <name evidence="10" type="ORF">F7725_017933</name>
</gene>
<evidence type="ECO:0000256" key="1">
    <source>
        <dbReference type="ARBA" id="ARBA00004123"/>
    </source>
</evidence>
<dbReference type="InterPro" id="IPR046360">
    <property type="entry name" value="T-box_DNA-bd"/>
</dbReference>
<evidence type="ECO:0000256" key="2">
    <source>
        <dbReference type="ARBA" id="ARBA00023015"/>
    </source>
</evidence>
<reference evidence="10 11" key="1">
    <citation type="submission" date="2020-03" db="EMBL/GenBank/DDBJ databases">
        <title>Dissostichus mawsoni Genome sequencing and assembly.</title>
        <authorList>
            <person name="Park H."/>
        </authorList>
    </citation>
    <scope>NUCLEOTIDE SEQUENCE [LARGE SCALE GENOMIC DNA]</scope>
    <source>
        <strain evidence="10">DM0001</strain>
        <tissue evidence="10">Muscle</tissue>
    </source>
</reference>
<dbReference type="SUPFAM" id="SSF49417">
    <property type="entry name" value="p53-like transcription factors"/>
    <property type="match status" value="1"/>
</dbReference>